<dbReference type="SUPFAM" id="SSF46600">
    <property type="entry name" value="C-terminal UvrC-binding domain of UvrB"/>
    <property type="match status" value="1"/>
</dbReference>
<sequence length="251" mass="27965">MRKTKNEHLLPVEIWRIYPYPDVTPPESFLVVLKGEEGKFVPISIGAPEGQYLVMAMRKVDFPRPLTHNLLQNLLDRVKGKVHQLVIHTLKEETFHAYLLIQTQDEVFYLDCRPSDGMILATLMAVPIFMSPEVMQEAGRELSGMLNIAELGEEMSGGSDLDGEDLEEVVDPDSDLEAEALQSLMELKISKDGALLPTIDITASGPPKAAPRNALESLRAQLDRLVAEEAYEEAARVRDQISDLEESGEPD</sequence>
<dbReference type="InterPro" id="IPR036104">
    <property type="entry name" value="BFN_sf"/>
</dbReference>
<dbReference type="EMBL" id="UINC01046865">
    <property type="protein sequence ID" value="SVB55409.1"/>
    <property type="molecule type" value="Genomic_DNA"/>
</dbReference>
<dbReference type="Pfam" id="PF02151">
    <property type="entry name" value="UVR"/>
    <property type="match status" value="1"/>
</dbReference>
<dbReference type="PROSITE" id="PS50151">
    <property type="entry name" value="UVR"/>
    <property type="match status" value="1"/>
</dbReference>
<dbReference type="InterPro" id="IPR003729">
    <property type="entry name" value="Bi_nuclease_dom"/>
</dbReference>
<gene>
    <name evidence="3" type="ORF">METZ01_LOCUS208263</name>
</gene>
<dbReference type="PANTHER" id="PTHR15160:SF1">
    <property type="entry name" value="VON HIPPEL-LINDAU DISEASE TUMOR SUPPRESSOR"/>
    <property type="match status" value="1"/>
</dbReference>
<protein>
    <recommendedName>
        <fullName evidence="4">BFN domain-containing protein</fullName>
    </recommendedName>
</protein>
<dbReference type="Gene3D" id="3.10.690.10">
    <property type="entry name" value="Bifunctional nuclease domain"/>
    <property type="match status" value="1"/>
</dbReference>
<reference evidence="3" key="1">
    <citation type="submission" date="2018-05" db="EMBL/GenBank/DDBJ databases">
        <authorList>
            <person name="Lanie J.A."/>
            <person name="Ng W.-L."/>
            <person name="Kazmierczak K.M."/>
            <person name="Andrzejewski T.M."/>
            <person name="Davidsen T.M."/>
            <person name="Wayne K.J."/>
            <person name="Tettelin H."/>
            <person name="Glass J.I."/>
            <person name="Rusch D."/>
            <person name="Podicherti R."/>
            <person name="Tsui H.-C.T."/>
            <person name="Winkler M.E."/>
        </authorList>
    </citation>
    <scope>NUCLEOTIDE SEQUENCE</scope>
</reference>
<name>A0A382EYB2_9ZZZZ</name>
<evidence type="ECO:0008006" key="4">
    <source>
        <dbReference type="Google" id="ProtNLM"/>
    </source>
</evidence>
<feature type="domain" description="BFN" evidence="2">
    <location>
        <begin position="9"/>
        <end position="142"/>
    </location>
</feature>
<dbReference type="PANTHER" id="PTHR15160">
    <property type="entry name" value="VON HIPPEL-LINDAU PROTEIN"/>
    <property type="match status" value="1"/>
</dbReference>
<evidence type="ECO:0000259" key="1">
    <source>
        <dbReference type="PROSITE" id="PS50151"/>
    </source>
</evidence>
<dbReference type="InterPro" id="IPR036876">
    <property type="entry name" value="UVR_dom_sf"/>
</dbReference>
<dbReference type="PROSITE" id="PS51658">
    <property type="entry name" value="BFN"/>
    <property type="match status" value="1"/>
</dbReference>
<dbReference type="GO" id="GO:0004518">
    <property type="term" value="F:nuclease activity"/>
    <property type="evidence" value="ECO:0007669"/>
    <property type="project" value="InterPro"/>
</dbReference>
<evidence type="ECO:0000313" key="3">
    <source>
        <dbReference type="EMBL" id="SVB55409.1"/>
    </source>
</evidence>
<dbReference type="InterPro" id="IPR001943">
    <property type="entry name" value="UVR_dom"/>
</dbReference>
<feature type="domain" description="UVR" evidence="1">
    <location>
        <begin position="212"/>
        <end position="247"/>
    </location>
</feature>
<proteinExistence type="predicted"/>
<accession>A0A382EYB2</accession>
<dbReference type="AlphaFoldDB" id="A0A382EYB2"/>
<dbReference type="Pfam" id="PF02577">
    <property type="entry name" value="BFN_dom"/>
    <property type="match status" value="1"/>
</dbReference>
<evidence type="ECO:0000259" key="2">
    <source>
        <dbReference type="PROSITE" id="PS51658"/>
    </source>
</evidence>
<dbReference type="SUPFAM" id="SSF103256">
    <property type="entry name" value="Hypothetical protein TM0160"/>
    <property type="match status" value="1"/>
</dbReference>
<organism evidence="3">
    <name type="scientific">marine metagenome</name>
    <dbReference type="NCBI Taxonomy" id="408172"/>
    <lineage>
        <taxon>unclassified sequences</taxon>
        <taxon>metagenomes</taxon>
        <taxon>ecological metagenomes</taxon>
    </lineage>
</organism>